<sequence length="618" mass="70409">MNVKGCQKLVVLLVALLLLGFQSPVYGEKSMIKATWIWQTDMIMDGGDQILRFSRNEGINLIYLQINRQMPKETYEVFVKRAHEAQIAVHALGGDPRWALVDYRDDMLGLADWVMEYNGSVMPEGRFDGVHLDIEPYVLDQWESGPDEIISSWESNLKVFLSKLSGSGLERGIDIPFWFDHFTLENGTSLNEWLISTFDHVTVMAYRNQVDSENGIISLSQDELELASKLGKKLLIAVNTKEMPQQAYTTFHGHSKEQMEQTLQLLSSSLSSHTSFAGLAIHDMRNWKNIYQDSSDDDTVPDGEEPSKPVPDPTPDPEPGLEPEPEPEPQPEPGTEPEPEPVDVVPDAQPVQRDEVVRGTYIWESGEVIRNSQDILEFAMEKQLNWLYVRLDLQQPFSAYSSFIKQAAEAGIEVHALGGTPTWAMEYELPRMMRLVNYVKDYNRAVEPDERFHGIHLDIEPYVLPEWRMDPQQIISEWTSNLDAFVTELRKDSNLEASMDLAVWLDKYKVTGEDISLSKWMIDRMDHVALMAFRDSAEGSNGIVDVTKEEIAFAEELGKPIYISVEIKASHEGNHITFFEEGAAYMEEELAKLKELLKHTSFKGTLVHAYTYWKNAKP</sequence>
<gene>
    <name evidence="2" type="ORF">GNP95_12625</name>
</gene>
<feature type="compositionally biased region" description="Acidic residues" evidence="1">
    <location>
        <begin position="294"/>
        <end position="304"/>
    </location>
</feature>
<proteinExistence type="predicted"/>
<accession>A0A7X2Z2U1</accession>
<dbReference type="OrthoDB" id="7054537at2"/>
<protein>
    <recommendedName>
        <fullName evidence="4">Amidase</fullName>
    </recommendedName>
</protein>
<comment type="caution">
    <text evidence="2">The sequence shown here is derived from an EMBL/GenBank/DDBJ whole genome shotgun (WGS) entry which is preliminary data.</text>
</comment>
<reference evidence="2 3" key="1">
    <citation type="submission" date="2019-11" db="EMBL/GenBank/DDBJ databases">
        <title>Draft genome sequences of five Paenibacillus species of dairy origin.</title>
        <authorList>
            <person name="Olajide A.M."/>
            <person name="Chen S."/>
            <person name="Lapointe G."/>
        </authorList>
    </citation>
    <scope>NUCLEOTIDE SEQUENCE [LARGE SCALE GENOMIC DNA]</scope>
    <source>
        <strain evidence="2 3">12CR55</strain>
    </source>
</reference>
<dbReference type="Proteomes" id="UP000447876">
    <property type="component" value="Unassembled WGS sequence"/>
</dbReference>
<feature type="region of interest" description="Disordered" evidence="1">
    <location>
        <begin position="291"/>
        <end position="351"/>
    </location>
</feature>
<organism evidence="2 3">
    <name type="scientific">Paenibacillus woosongensis</name>
    <dbReference type="NCBI Taxonomy" id="307580"/>
    <lineage>
        <taxon>Bacteria</taxon>
        <taxon>Bacillati</taxon>
        <taxon>Bacillota</taxon>
        <taxon>Bacilli</taxon>
        <taxon>Bacillales</taxon>
        <taxon>Paenibacillaceae</taxon>
        <taxon>Paenibacillus</taxon>
    </lineage>
</organism>
<dbReference type="AlphaFoldDB" id="A0A7X2Z2U1"/>
<feature type="compositionally biased region" description="Acidic residues" evidence="1">
    <location>
        <begin position="319"/>
        <end position="341"/>
    </location>
</feature>
<evidence type="ECO:0000313" key="3">
    <source>
        <dbReference type="Proteomes" id="UP000447876"/>
    </source>
</evidence>
<dbReference type="EMBL" id="WNZW01000003">
    <property type="protein sequence ID" value="MUG45836.1"/>
    <property type="molecule type" value="Genomic_DNA"/>
</dbReference>
<evidence type="ECO:0008006" key="4">
    <source>
        <dbReference type="Google" id="ProtNLM"/>
    </source>
</evidence>
<evidence type="ECO:0000313" key="2">
    <source>
        <dbReference type="EMBL" id="MUG45836.1"/>
    </source>
</evidence>
<feature type="compositionally biased region" description="Pro residues" evidence="1">
    <location>
        <begin position="308"/>
        <end position="318"/>
    </location>
</feature>
<evidence type="ECO:0000256" key="1">
    <source>
        <dbReference type="SAM" id="MobiDB-lite"/>
    </source>
</evidence>
<name>A0A7X2Z2U1_9BACL</name>